<dbReference type="Proteomes" id="UP000005806">
    <property type="component" value="Unassembled WGS sequence"/>
</dbReference>
<name>A0A822L7E0_MICAE</name>
<sequence length="38" mass="4214">MKAILMTAVDVLQLQQVPTPKISQPHQVLVSNSHFKVS</sequence>
<evidence type="ECO:0000313" key="2">
    <source>
        <dbReference type="Proteomes" id="UP000005806"/>
    </source>
</evidence>
<protein>
    <submittedName>
        <fullName evidence="1">Uncharacterized protein</fullName>
    </submittedName>
</protein>
<evidence type="ECO:0000313" key="1">
    <source>
        <dbReference type="EMBL" id="CCH92421.1"/>
    </source>
</evidence>
<comment type="caution">
    <text evidence="1">The sequence shown here is derived from an EMBL/GenBank/DDBJ whole genome shotgun (WGS) entry which is preliminary data.</text>
</comment>
<dbReference type="AlphaFoldDB" id="A0A822L7E0"/>
<gene>
    <name evidence="1" type="ORF">MICCA_2260001</name>
</gene>
<reference evidence="1 2" key="1">
    <citation type="submission" date="2012-04" db="EMBL/GenBank/DDBJ databases">
        <authorList>
            <person name="Genoscope - CEA"/>
        </authorList>
    </citation>
    <scope>NUCLEOTIDE SEQUENCE [LARGE SCALE GENOMIC DNA]</scope>
    <source>
        <strain evidence="1 2">9432</strain>
    </source>
</reference>
<proteinExistence type="predicted"/>
<organism evidence="1 2">
    <name type="scientific">Microcystis aeruginosa PCC 9432</name>
    <dbReference type="NCBI Taxonomy" id="1160280"/>
    <lineage>
        <taxon>Bacteria</taxon>
        <taxon>Bacillati</taxon>
        <taxon>Cyanobacteriota</taxon>
        <taxon>Cyanophyceae</taxon>
        <taxon>Oscillatoriophycideae</taxon>
        <taxon>Chroococcales</taxon>
        <taxon>Microcystaceae</taxon>
        <taxon>Microcystis</taxon>
    </lineage>
</organism>
<accession>A0A822L7E0</accession>
<dbReference type="EMBL" id="CAIH01000142">
    <property type="protein sequence ID" value="CCH92421.1"/>
    <property type="molecule type" value="Genomic_DNA"/>
</dbReference>